<evidence type="ECO:0000313" key="4">
    <source>
        <dbReference type="EMBL" id="RZS93904.1"/>
    </source>
</evidence>
<dbReference type="SUPFAM" id="SSF56935">
    <property type="entry name" value="Porins"/>
    <property type="match status" value="1"/>
</dbReference>
<dbReference type="InterPro" id="IPR039426">
    <property type="entry name" value="TonB-dep_rcpt-like"/>
</dbReference>
<evidence type="ECO:0000313" key="5">
    <source>
        <dbReference type="Proteomes" id="UP000292262"/>
    </source>
</evidence>
<dbReference type="Pfam" id="PF07715">
    <property type="entry name" value="Plug"/>
    <property type="match status" value="1"/>
</dbReference>
<dbReference type="Gene3D" id="1.25.40.10">
    <property type="entry name" value="Tetratricopeptide repeat domain"/>
    <property type="match status" value="1"/>
</dbReference>
<protein>
    <submittedName>
        <fullName evidence="4">TonB-dependent SusC/RagA subfamily outer membrane receptor</fullName>
    </submittedName>
</protein>
<dbReference type="InterPro" id="IPR012910">
    <property type="entry name" value="Plug_dom"/>
</dbReference>
<dbReference type="GO" id="GO:0044718">
    <property type="term" value="P:siderophore transmembrane transport"/>
    <property type="evidence" value="ECO:0007669"/>
    <property type="project" value="TreeGrafter"/>
</dbReference>
<proteinExistence type="inferred from homology"/>
<reference evidence="4 5" key="1">
    <citation type="submission" date="2019-02" db="EMBL/GenBank/DDBJ databases">
        <title>Genomic Encyclopedia of Type Strains, Phase IV (KMG-IV): sequencing the most valuable type-strain genomes for metagenomic binning, comparative biology and taxonomic classification.</title>
        <authorList>
            <person name="Goeker M."/>
        </authorList>
    </citation>
    <scope>NUCLEOTIDE SEQUENCE [LARGE SCALE GENOMIC DNA]</scope>
    <source>
        <strain evidence="4 5">DSM 17196</strain>
    </source>
</reference>
<dbReference type="SUPFAM" id="SSF48452">
    <property type="entry name" value="TPR-like"/>
    <property type="match status" value="1"/>
</dbReference>
<keyword evidence="2" id="KW-0472">Membrane</keyword>
<dbReference type="PANTHER" id="PTHR30069:SF29">
    <property type="entry name" value="HEMOGLOBIN AND HEMOGLOBIN-HAPTOGLOBIN-BINDING PROTEIN 1-RELATED"/>
    <property type="match status" value="1"/>
</dbReference>
<comment type="similarity">
    <text evidence="2">Belongs to the TonB-dependent receptor family.</text>
</comment>
<keyword evidence="4" id="KW-0675">Receptor</keyword>
<keyword evidence="5" id="KW-1185">Reference proteome</keyword>
<dbReference type="GO" id="GO:0015344">
    <property type="term" value="F:siderophore uptake transmembrane transporter activity"/>
    <property type="evidence" value="ECO:0007669"/>
    <property type="project" value="TreeGrafter"/>
</dbReference>
<dbReference type="InterPro" id="IPR037066">
    <property type="entry name" value="Plug_dom_sf"/>
</dbReference>
<dbReference type="InterPro" id="IPR008969">
    <property type="entry name" value="CarboxyPept-like_regulatory"/>
</dbReference>
<dbReference type="PROSITE" id="PS52016">
    <property type="entry name" value="TONB_DEPENDENT_REC_3"/>
    <property type="match status" value="1"/>
</dbReference>
<dbReference type="AlphaFoldDB" id="A0A4Q7P2C3"/>
<keyword evidence="1" id="KW-0732">Signal</keyword>
<dbReference type="RefSeq" id="WP_130287007.1">
    <property type="nucleotide sequence ID" value="NZ_SGXE01000002.1"/>
</dbReference>
<keyword evidence="2" id="KW-0998">Cell outer membrane</keyword>
<evidence type="ECO:0000256" key="1">
    <source>
        <dbReference type="ARBA" id="ARBA00022729"/>
    </source>
</evidence>
<keyword evidence="2" id="KW-0813">Transport</keyword>
<accession>A0A4Q7P2C3</accession>
<evidence type="ECO:0000256" key="2">
    <source>
        <dbReference type="PROSITE-ProRule" id="PRU01360"/>
    </source>
</evidence>
<dbReference type="Pfam" id="PF13715">
    <property type="entry name" value="CarbopepD_reg_2"/>
    <property type="match status" value="1"/>
</dbReference>
<dbReference type="SUPFAM" id="SSF49464">
    <property type="entry name" value="Carboxypeptidase regulatory domain-like"/>
    <property type="match status" value="1"/>
</dbReference>
<evidence type="ECO:0000259" key="3">
    <source>
        <dbReference type="Pfam" id="PF07715"/>
    </source>
</evidence>
<dbReference type="GO" id="GO:0009279">
    <property type="term" value="C:cell outer membrane"/>
    <property type="evidence" value="ECO:0007669"/>
    <property type="project" value="UniProtKB-SubCell"/>
</dbReference>
<organism evidence="4 5">
    <name type="scientific">Aquimarina brevivitae</name>
    <dbReference type="NCBI Taxonomy" id="323412"/>
    <lineage>
        <taxon>Bacteria</taxon>
        <taxon>Pseudomonadati</taxon>
        <taxon>Bacteroidota</taxon>
        <taxon>Flavobacteriia</taxon>
        <taxon>Flavobacteriales</taxon>
        <taxon>Flavobacteriaceae</taxon>
        <taxon>Aquimarina</taxon>
    </lineage>
</organism>
<feature type="domain" description="TonB-dependent receptor plug" evidence="3">
    <location>
        <begin position="301"/>
        <end position="410"/>
    </location>
</feature>
<keyword evidence="2" id="KW-0812">Transmembrane</keyword>
<gene>
    <name evidence="4" type="ORF">EV197_2485</name>
</gene>
<dbReference type="EMBL" id="SGXE01000002">
    <property type="protein sequence ID" value="RZS93904.1"/>
    <property type="molecule type" value="Genomic_DNA"/>
</dbReference>
<dbReference type="InterPro" id="IPR011990">
    <property type="entry name" value="TPR-like_helical_dom_sf"/>
</dbReference>
<sequence>MGRTFISILLVCFSFCMLKGSTVTENYNFKNIVIYWDASRAQHTNDHQKEFDFLDNYFNRYPNSKVKLIIFNTHIISEKDMMIKSSDWDVLKAILSNVTYDGVANYKLIKTDHSVDELMLFSSAAAYLGEIDVDLYAPRIVALASSKKPNIRLLYELAFYSGGYYANLTEVDIPKTVQALQEKKTLPRLQFVKDKSTTNQLISGFVYSNDEPLLNAKISIPKKNIATLSNDQGKYTIEAQAGDEIVYQYNGKKTSTIILNNEKTINVALVDTDTTLETVFIKSEVKTTANNVLIGDKVVDKSSLGYDVQQISSEAISADEVNLGEAMAGKFAGVQMGGGNDPGQMIIRGFDSFTLTNHPLFIIDGIPLPRSRPGNTSPMDLIDPNNIASISVLKGLAATNRYGSEGNSGVVLIKTKTGTSKVLDKPIVEKELQIDYKTYTKPLVVAKPFNSPYQSVLASYSSIDLAYSYFVEQVPQHLNTISFFTESADYFFEQGAKQKGTNALTNLIALFPEDTSILKIVAFKLEQHQVYELAQETYKKIIDKAPTLAQTYLDLANCYATAKNYPEALKLFKAITTNKINAIESFEGLQNQIRNDFKALLKKRDNSWNLNGIPKSLFYTTPQDLRIIIEFSHPQTNYKLQYINPNKNYFILTHTTEENQKTLLNELKEGITSEEFVLSATEKGTWFLNLILPITETIDYENPKFLRIKVYTNYNNSDEKMDTYHINLGRVSGSELFAKFTI</sequence>
<dbReference type="PANTHER" id="PTHR30069">
    <property type="entry name" value="TONB-DEPENDENT OUTER MEMBRANE RECEPTOR"/>
    <property type="match status" value="1"/>
</dbReference>
<dbReference type="OrthoDB" id="9768177at2"/>
<comment type="subcellular location">
    <subcellularLocation>
        <location evidence="2">Cell outer membrane</location>
        <topology evidence="2">Multi-pass membrane protein</topology>
    </subcellularLocation>
</comment>
<name>A0A4Q7P2C3_9FLAO</name>
<keyword evidence="2" id="KW-1134">Transmembrane beta strand</keyword>
<dbReference type="Gene3D" id="2.170.130.10">
    <property type="entry name" value="TonB-dependent receptor, plug domain"/>
    <property type="match status" value="1"/>
</dbReference>
<dbReference type="Proteomes" id="UP000292262">
    <property type="component" value="Unassembled WGS sequence"/>
</dbReference>
<comment type="caution">
    <text evidence="4">The sequence shown here is derived from an EMBL/GenBank/DDBJ whole genome shotgun (WGS) entry which is preliminary data.</text>
</comment>